<dbReference type="InterPro" id="IPR003661">
    <property type="entry name" value="HisK_dim/P_dom"/>
</dbReference>
<feature type="domain" description="Histidine kinase" evidence="16">
    <location>
        <begin position="246"/>
        <end position="453"/>
    </location>
</feature>
<feature type="transmembrane region" description="Helical" evidence="15">
    <location>
        <begin position="21"/>
        <end position="41"/>
    </location>
</feature>
<dbReference type="AlphaFoldDB" id="A0A1G6XCD0"/>
<dbReference type="InterPro" id="IPR036890">
    <property type="entry name" value="HATPase_C_sf"/>
</dbReference>
<keyword evidence="9" id="KW-0547">Nucleotide-binding</keyword>
<evidence type="ECO:0000256" key="3">
    <source>
        <dbReference type="ARBA" id="ARBA00012438"/>
    </source>
</evidence>
<protein>
    <recommendedName>
        <fullName evidence="3">histidine kinase</fullName>
        <ecNumber evidence="3">2.7.13.3</ecNumber>
    </recommendedName>
</protein>
<keyword evidence="10 18" id="KW-0418">Kinase</keyword>
<evidence type="ECO:0000256" key="11">
    <source>
        <dbReference type="ARBA" id="ARBA00022840"/>
    </source>
</evidence>
<sequence>MPGPVMGRLRRLLPRSLMARSVLIILAPMLVLQAVALQLFYGGHLDVISRRLAGGVAGDVAFVAELIRREPAEQHPWIFREASWRLDLALAFEPGARIQGERRPSMSILPLEEDLNNALGERVRARFDTDWQSDPRSVIIRVQMPDGVLHVEAPRKRLFTATLYLFVIWLVGSALLLSGVAILFMKNQVRAIRRLAAAAEAFGLGRDLGPIKPEGASEVRQAAGAFNRMRERIRRFVGQRTEMLAGISHDLRTPLTRMRLGVTMLPRSPETEEDLAALTQDMEEMERMIAAYLSFARGEGTEQARPADLVELVQDVAAKARRSGAAVEVAAPGKLALPLRPDAVRRCLGNLIDNARRHAQHVSVAVETVPRTELGGPGGEGQSLWAQVTVDDDGPGIPAADREGAFKPFASGRPDGTGLGLAIARDIVRAHGGDIQLEESPLGGLRARLLLPV</sequence>
<name>A0A1G6XCD0_9PROT</name>
<dbReference type="STRING" id="938405.SAMN02927895_03710"/>
<dbReference type="Pfam" id="PF02518">
    <property type="entry name" value="HATPase_c"/>
    <property type="match status" value="1"/>
</dbReference>
<keyword evidence="13" id="KW-0902">Two-component regulatory system</keyword>
<dbReference type="InterPro" id="IPR050980">
    <property type="entry name" value="2C_sensor_his_kinase"/>
</dbReference>
<feature type="transmembrane region" description="Helical" evidence="15">
    <location>
        <begin position="163"/>
        <end position="185"/>
    </location>
</feature>
<keyword evidence="11" id="KW-0067">ATP-binding</keyword>
<reference evidence="18 19" key="1">
    <citation type="submission" date="2016-10" db="EMBL/GenBank/DDBJ databases">
        <authorList>
            <person name="de Groot N.N."/>
        </authorList>
    </citation>
    <scope>NUCLEOTIDE SEQUENCE [LARGE SCALE GENOMIC DNA]</scope>
    <source>
        <strain evidence="18 19">CPCC 100156</strain>
    </source>
</reference>
<comment type="catalytic activity">
    <reaction evidence="1">
        <text>ATP + protein L-histidine = ADP + protein N-phospho-L-histidine.</text>
        <dbReference type="EC" id="2.7.13.3"/>
    </reaction>
</comment>
<dbReference type="CDD" id="cd00075">
    <property type="entry name" value="HATPase"/>
    <property type="match status" value="1"/>
</dbReference>
<dbReference type="Gene3D" id="1.10.287.130">
    <property type="match status" value="1"/>
</dbReference>
<dbReference type="Pfam" id="PF00512">
    <property type="entry name" value="HisKA"/>
    <property type="match status" value="1"/>
</dbReference>
<comment type="subcellular location">
    <subcellularLocation>
        <location evidence="2">Cell inner membrane</location>
        <topology evidence="2">Multi-pass membrane protein</topology>
    </subcellularLocation>
</comment>
<evidence type="ECO:0000259" key="17">
    <source>
        <dbReference type="PROSITE" id="PS50885"/>
    </source>
</evidence>
<dbReference type="InterPro" id="IPR005467">
    <property type="entry name" value="His_kinase_dom"/>
</dbReference>
<dbReference type="InterPro" id="IPR004358">
    <property type="entry name" value="Sig_transdc_His_kin-like_C"/>
</dbReference>
<evidence type="ECO:0000256" key="15">
    <source>
        <dbReference type="SAM" id="Phobius"/>
    </source>
</evidence>
<evidence type="ECO:0000313" key="18">
    <source>
        <dbReference type="EMBL" id="SDD75692.1"/>
    </source>
</evidence>
<feature type="domain" description="HAMP" evidence="17">
    <location>
        <begin position="186"/>
        <end position="238"/>
    </location>
</feature>
<accession>A0A1G6XCD0</accession>
<keyword evidence="5" id="KW-0997">Cell inner membrane</keyword>
<keyword evidence="4" id="KW-1003">Cell membrane</keyword>
<evidence type="ECO:0000256" key="6">
    <source>
        <dbReference type="ARBA" id="ARBA00022553"/>
    </source>
</evidence>
<dbReference type="Gene3D" id="3.30.565.10">
    <property type="entry name" value="Histidine kinase-like ATPase, C-terminal domain"/>
    <property type="match status" value="1"/>
</dbReference>
<evidence type="ECO:0000259" key="16">
    <source>
        <dbReference type="PROSITE" id="PS50109"/>
    </source>
</evidence>
<dbReference type="InterPro" id="IPR036097">
    <property type="entry name" value="HisK_dim/P_sf"/>
</dbReference>
<dbReference type="Pfam" id="PF00672">
    <property type="entry name" value="HAMP"/>
    <property type="match status" value="1"/>
</dbReference>
<dbReference type="SMART" id="SM00387">
    <property type="entry name" value="HATPase_c"/>
    <property type="match status" value="1"/>
</dbReference>
<keyword evidence="8 15" id="KW-0812">Transmembrane</keyword>
<dbReference type="EC" id="2.7.13.3" evidence="3"/>
<evidence type="ECO:0000256" key="14">
    <source>
        <dbReference type="ARBA" id="ARBA00023136"/>
    </source>
</evidence>
<dbReference type="GO" id="GO:0000155">
    <property type="term" value="F:phosphorelay sensor kinase activity"/>
    <property type="evidence" value="ECO:0007669"/>
    <property type="project" value="InterPro"/>
</dbReference>
<keyword evidence="19" id="KW-1185">Reference proteome</keyword>
<dbReference type="SMART" id="SM00304">
    <property type="entry name" value="HAMP"/>
    <property type="match status" value="1"/>
</dbReference>
<dbReference type="Proteomes" id="UP000198925">
    <property type="component" value="Unassembled WGS sequence"/>
</dbReference>
<dbReference type="RefSeq" id="WP_245704842.1">
    <property type="nucleotide sequence ID" value="NZ_FMXZ01000011.1"/>
</dbReference>
<gene>
    <name evidence="18" type="ORF">SAMN04487779_10126</name>
</gene>
<dbReference type="SUPFAM" id="SSF47384">
    <property type="entry name" value="Homodimeric domain of signal transducing histidine kinase"/>
    <property type="match status" value="1"/>
</dbReference>
<dbReference type="GO" id="GO:0005886">
    <property type="term" value="C:plasma membrane"/>
    <property type="evidence" value="ECO:0007669"/>
    <property type="project" value="UniProtKB-SubCell"/>
</dbReference>
<evidence type="ECO:0000256" key="9">
    <source>
        <dbReference type="ARBA" id="ARBA00022741"/>
    </source>
</evidence>
<keyword evidence="12 15" id="KW-1133">Transmembrane helix</keyword>
<evidence type="ECO:0000256" key="12">
    <source>
        <dbReference type="ARBA" id="ARBA00022989"/>
    </source>
</evidence>
<dbReference type="GO" id="GO:0005524">
    <property type="term" value="F:ATP binding"/>
    <property type="evidence" value="ECO:0007669"/>
    <property type="project" value="UniProtKB-KW"/>
</dbReference>
<dbReference type="SUPFAM" id="SSF55874">
    <property type="entry name" value="ATPase domain of HSP90 chaperone/DNA topoisomerase II/histidine kinase"/>
    <property type="match status" value="1"/>
</dbReference>
<dbReference type="InterPro" id="IPR003660">
    <property type="entry name" value="HAMP_dom"/>
</dbReference>
<evidence type="ECO:0000256" key="13">
    <source>
        <dbReference type="ARBA" id="ARBA00023012"/>
    </source>
</evidence>
<dbReference type="EMBL" id="FMZX01000012">
    <property type="protein sequence ID" value="SDD75692.1"/>
    <property type="molecule type" value="Genomic_DNA"/>
</dbReference>
<organism evidence="18 19">
    <name type="scientific">Belnapia rosea</name>
    <dbReference type="NCBI Taxonomy" id="938405"/>
    <lineage>
        <taxon>Bacteria</taxon>
        <taxon>Pseudomonadati</taxon>
        <taxon>Pseudomonadota</taxon>
        <taxon>Alphaproteobacteria</taxon>
        <taxon>Acetobacterales</taxon>
        <taxon>Roseomonadaceae</taxon>
        <taxon>Belnapia</taxon>
    </lineage>
</organism>
<keyword evidence="14 15" id="KW-0472">Membrane</keyword>
<dbReference type="PROSITE" id="PS50109">
    <property type="entry name" value="HIS_KIN"/>
    <property type="match status" value="1"/>
</dbReference>
<keyword evidence="6" id="KW-0597">Phosphoprotein</keyword>
<dbReference type="CDD" id="cd00082">
    <property type="entry name" value="HisKA"/>
    <property type="match status" value="1"/>
</dbReference>
<dbReference type="PANTHER" id="PTHR44936:SF5">
    <property type="entry name" value="SENSOR HISTIDINE KINASE ENVZ"/>
    <property type="match status" value="1"/>
</dbReference>
<proteinExistence type="predicted"/>
<dbReference type="SMART" id="SM00388">
    <property type="entry name" value="HisKA"/>
    <property type="match status" value="1"/>
</dbReference>
<evidence type="ECO:0000256" key="10">
    <source>
        <dbReference type="ARBA" id="ARBA00022777"/>
    </source>
</evidence>
<evidence type="ECO:0000256" key="8">
    <source>
        <dbReference type="ARBA" id="ARBA00022692"/>
    </source>
</evidence>
<evidence type="ECO:0000313" key="19">
    <source>
        <dbReference type="Proteomes" id="UP000198925"/>
    </source>
</evidence>
<keyword evidence="7" id="KW-0808">Transferase</keyword>
<evidence type="ECO:0000256" key="7">
    <source>
        <dbReference type="ARBA" id="ARBA00022679"/>
    </source>
</evidence>
<evidence type="ECO:0000256" key="5">
    <source>
        <dbReference type="ARBA" id="ARBA00022519"/>
    </source>
</evidence>
<dbReference type="PANTHER" id="PTHR44936">
    <property type="entry name" value="SENSOR PROTEIN CREC"/>
    <property type="match status" value="1"/>
</dbReference>
<evidence type="ECO:0000256" key="2">
    <source>
        <dbReference type="ARBA" id="ARBA00004429"/>
    </source>
</evidence>
<dbReference type="InterPro" id="IPR003594">
    <property type="entry name" value="HATPase_dom"/>
</dbReference>
<evidence type="ECO:0000256" key="1">
    <source>
        <dbReference type="ARBA" id="ARBA00000085"/>
    </source>
</evidence>
<evidence type="ECO:0000256" key="4">
    <source>
        <dbReference type="ARBA" id="ARBA00022475"/>
    </source>
</evidence>
<dbReference type="PRINTS" id="PR00344">
    <property type="entry name" value="BCTRLSENSOR"/>
</dbReference>
<dbReference type="PROSITE" id="PS50885">
    <property type="entry name" value="HAMP"/>
    <property type="match status" value="1"/>
</dbReference>